<dbReference type="WBParaSite" id="TREG1_26030.1">
    <property type="protein sequence ID" value="TREG1_26030.1"/>
    <property type="gene ID" value="TREG1_26030"/>
</dbReference>
<dbReference type="GO" id="GO:0008270">
    <property type="term" value="F:zinc ion binding"/>
    <property type="evidence" value="ECO:0007669"/>
    <property type="project" value="UniProtKB-KW"/>
</dbReference>
<feature type="compositionally biased region" description="Low complexity" evidence="2">
    <location>
        <begin position="46"/>
        <end position="69"/>
    </location>
</feature>
<dbReference type="AlphaFoldDB" id="A0AA85JJX9"/>
<reference evidence="5" key="2">
    <citation type="submission" date="2023-11" db="UniProtKB">
        <authorList>
            <consortium name="WormBaseParasite"/>
        </authorList>
    </citation>
    <scope>IDENTIFICATION</scope>
</reference>
<accession>A0AA85JJX9</accession>
<evidence type="ECO:0000313" key="4">
    <source>
        <dbReference type="Proteomes" id="UP000050795"/>
    </source>
</evidence>
<keyword evidence="1" id="KW-0862">Zinc</keyword>
<dbReference type="Gene3D" id="3.30.160.60">
    <property type="entry name" value="Classic Zinc Finger"/>
    <property type="match status" value="1"/>
</dbReference>
<keyword evidence="4" id="KW-1185">Reference proteome</keyword>
<evidence type="ECO:0000256" key="2">
    <source>
        <dbReference type="SAM" id="MobiDB-lite"/>
    </source>
</evidence>
<sequence>MTLVRELGTSELDWNRMNETNYVACSTLAGSKNNNPNLLPLLNNNTPTTIASASTAPPPTTTTSSSLSSMCGSGESAREENVNNNISGGGGGGNRGGGLVLKIFRCKLCHKFYKSRRSLLRHQISHHEQSDSQAGADGQTEC</sequence>
<dbReference type="PROSITE" id="PS00028">
    <property type="entry name" value="ZINC_FINGER_C2H2_1"/>
    <property type="match status" value="1"/>
</dbReference>
<evidence type="ECO:0000259" key="3">
    <source>
        <dbReference type="PROSITE" id="PS50157"/>
    </source>
</evidence>
<keyword evidence="1" id="KW-0863">Zinc-finger</keyword>
<keyword evidence="1" id="KW-0479">Metal-binding</keyword>
<dbReference type="InterPro" id="IPR036236">
    <property type="entry name" value="Znf_C2H2_sf"/>
</dbReference>
<organism evidence="4 5">
    <name type="scientific">Trichobilharzia regenti</name>
    <name type="common">Nasal bird schistosome</name>
    <dbReference type="NCBI Taxonomy" id="157069"/>
    <lineage>
        <taxon>Eukaryota</taxon>
        <taxon>Metazoa</taxon>
        <taxon>Spiralia</taxon>
        <taxon>Lophotrochozoa</taxon>
        <taxon>Platyhelminthes</taxon>
        <taxon>Trematoda</taxon>
        <taxon>Digenea</taxon>
        <taxon>Strigeidida</taxon>
        <taxon>Schistosomatoidea</taxon>
        <taxon>Schistosomatidae</taxon>
        <taxon>Trichobilharzia</taxon>
    </lineage>
</organism>
<evidence type="ECO:0000256" key="1">
    <source>
        <dbReference type="PROSITE-ProRule" id="PRU00042"/>
    </source>
</evidence>
<proteinExistence type="predicted"/>
<feature type="domain" description="C2H2-type" evidence="3">
    <location>
        <begin position="104"/>
        <end position="131"/>
    </location>
</feature>
<evidence type="ECO:0000313" key="5">
    <source>
        <dbReference type="WBParaSite" id="TREG1_26030.1"/>
    </source>
</evidence>
<protein>
    <recommendedName>
        <fullName evidence="3">C2H2-type domain-containing protein</fullName>
    </recommendedName>
</protein>
<dbReference type="Proteomes" id="UP000050795">
    <property type="component" value="Unassembled WGS sequence"/>
</dbReference>
<name>A0AA85JJX9_TRIRE</name>
<dbReference type="InterPro" id="IPR013087">
    <property type="entry name" value="Znf_C2H2_type"/>
</dbReference>
<dbReference type="PROSITE" id="PS50157">
    <property type="entry name" value="ZINC_FINGER_C2H2_2"/>
    <property type="match status" value="1"/>
</dbReference>
<dbReference type="SUPFAM" id="SSF57667">
    <property type="entry name" value="beta-beta-alpha zinc fingers"/>
    <property type="match status" value="1"/>
</dbReference>
<reference evidence="4" key="1">
    <citation type="submission" date="2022-06" db="EMBL/GenBank/DDBJ databases">
        <authorList>
            <person name="Berger JAMES D."/>
            <person name="Berger JAMES D."/>
        </authorList>
    </citation>
    <scope>NUCLEOTIDE SEQUENCE [LARGE SCALE GENOMIC DNA]</scope>
</reference>
<feature type="region of interest" description="Disordered" evidence="2">
    <location>
        <begin position="46"/>
        <end position="92"/>
    </location>
</feature>